<dbReference type="AlphaFoldDB" id="A0AAV8XEZ4"/>
<organism evidence="1 2">
    <name type="scientific">Rhamnusium bicolor</name>
    <dbReference type="NCBI Taxonomy" id="1586634"/>
    <lineage>
        <taxon>Eukaryota</taxon>
        <taxon>Metazoa</taxon>
        <taxon>Ecdysozoa</taxon>
        <taxon>Arthropoda</taxon>
        <taxon>Hexapoda</taxon>
        <taxon>Insecta</taxon>
        <taxon>Pterygota</taxon>
        <taxon>Neoptera</taxon>
        <taxon>Endopterygota</taxon>
        <taxon>Coleoptera</taxon>
        <taxon>Polyphaga</taxon>
        <taxon>Cucujiformia</taxon>
        <taxon>Chrysomeloidea</taxon>
        <taxon>Cerambycidae</taxon>
        <taxon>Lepturinae</taxon>
        <taxon>Rhagiini</taxon>
        <taxon>Rhamnusium</taxon>
    </lineage>
</organism>
<sequence length="224" mass="25468">MQQLKVLCGDGGLSLANSSSGSSEEDSTLKRVVRETFAGMSQQFLPRIEATIISNCKANGHIEAANKLQSAYDVMKICIKKKTIFITPKNEYIAHIEECSKDSLTLTRSCLAVDQKYFPDFILDLVKSVVNFMYDDFDIMRVDLPVCIPRFNNYSVQRNYIQCLTDTAVQTHDTNQIPTSKASFCQKFIPASYCFTNMIKDTCDQTKNMDQFRGRLYQCYETSL</sequence>
<gene>
    <name evidence="1" type="ORF">NQ314_012100</name>
</gene>
<accession>A0AAV8XEZ4</accession>
<protein>
    <recommendedName>
        <fullName evidence="3">DUF19 domain-containing protein</fullName>
    </recommendedName>
</protein>
<name>A0AAV8XEZ4_9CUCU</name>
<evidence type="ECO:0008006" key="3">
    <source>
        <dbReference type="Google" id="ProtNLM"/>
    </source>
</evidence>
<dbReference type="Proteomes" id="UP001162156">
    <property type="component" value="Unassembled WGS sequence"/>
</dbReference>
<comment type="caution">
    <text evidence="1">The sequence shown here is derived from an EMBL/GenBank/DDBJ whole genome shotgun (WGS) entry which is preliminary data.</text>
</comment>
<proteinExistence type="predicted"/>
<reference evidence="1" key="1">
    <citation type="journal article" date="2023" name="Insect Mol. Biol.">
        <title>Genome sequencing provides insights into the evolution of gene families encoding plant cell wall-degrading enzymes in longhorned beetles.</title>
        <authorList>
            <person name="Shin N.R."/>
            <person name="Okamura Y."/>
            <person name="Kirsch R."/>
            <person name="Pauchet Y."/>
        </authorList>
    </citation>
    <scope>NUCLEOTIDE SEQUENCE</scope>
    <source>
        <strain evidence="1">RBIC_L_NR</strain>
    </source>
</reference>
<evidence type="ECO:0000313" key="2">
    <source>
        <dbReference type="Proteomes" id="UP001162156"/>
    </source>
</evidence>
<evidence type="ECO:0000313" key="1">
    <source>
        <dbReference type="EMBL" id="KAJ8937018.1"/>
    </source>
</evidence>
<dbReference type="EMBL" id="JANEYF010003362">
    <property type="protein sequence ID" value="KAJ8937018.1"/>
    <property type="molecule type" value="Genomic_DNA"/>
</dbReference>
<keyword evidence="2" id="KW-1185">Reference proteome</keyword>